<reference evidence="2" key="1">
    <citation type="journal article" date="2020" name="Nature">
        <title>Giant virus diversity and host interactions through global metagenomics.</title>
        <authorList>
            <person name="Schulz F."/>
            <person name="Roux S."/>
            <person name="Paez-Espino D."/>
            <person name="Jungbluth S."/>
            <person name="Walsh D.A."/>
            <person name="Denef V.J."/>
            <person name="McMahon K.D."/>
            <person name="Konstantinidis K.T."/>
            <person name="Eloe-Fadrosh E.A."/>
            <person name="Kyrpides N.C."/>
            <person name="Woyke T."/>
        </authorList>
    </citation>
    <scope>NUCLEOTIDE SEQUENCE</scope>
    <source>
        <strain evidence="2">GVMAG-M-3300023174-176</strain>
    </source>
</reference>
<feature type="domain" description="OTU" evidence="1">
    <location>
        <begin position="1"/>
        <end position="117"/>
    </location>
</feature>
<name>A0A6C0DJD4_9ZZZZ</name>
<sequence>MSCLFNSLGRLLNIPTNDTRQKICDYLASNKPIMDGMETKDIIAFEGPNYIQRMRQSSQWGGAIEIQAAVNLWNVRVLVENRRDRTKPIEFLPLDKKVTSTLVIYWTGGHYEPIRRA</sequence>
<dbReference type="CDD" id="cd22744">
    <property type="entry name" value="OTU"/>
    <property type="match status" value="1"/>
</dbReference>
<protein>
    <recommendedName>
        <fullName evidence="1">OTU domain-containing protein</fullName>
    </recommendedName>
</protein>
<organism evidence="2">
    <name type="scientific">viral metagenome</name>
    <dbReference type="NCBI Taxonomy" id="1070528"/>
    <lineage>
        <taxon>unclassified sequences</taxon>
        <taxon>metagenomes</taxon>
        <taxon>organismal metagenomes</taxon>
    </lineage>
</organism>
<dbReference type="EMBL" id="MN739613">
    <property type="protein sequence ID" value="QHT15665.1"/>
    <property type="molecule type" value="Genomic_DNA"/>
</dbReference>
<dbReference type="InterPro" id="IPR038765">
    <property type="entry name" value="Papain-like_cys_pep_sf"/>
</dbReference>
<dbReference type="PROSITE" id="PS50802">
    <property type="entry name" value="OTU"/>
    <property type="match status" value="1"/>
</dbReference>
<dbReference type="AlphaFoldDB" id="A0A6C0DJD4"/>
<dbReference type="Gene3D" id="3.90.70.80">
    <property type="match status" value="1"/>
</dbReference>
<dbReference type="InterPro" id="IPR003323">
    <property type="entry name" value="OTU_dom"/>
</dbReference>
<evidence type="ECO:0000259" key="1">
    <source>
        <dbReference type="PROSITE" id="PS50802"/>
    </source>
</evidence>
<evidence type="ECO:0000313" key="2">
    <source>
        <dbReference type="EMBL" id="QHT15665.1"/>
    </source>
</evidence>
<dbReference type="Pfam" id="PF02338">
    <property type="entry name" value="OTU"/>
    <property type="match status" value="1"/>
</dbReference>
<proteinExistence type="predicted"/>
<accession>A0A6C0DJD4</accession>
<dbReference type="SUPFAM" id="SSF54001">
    <property type="entry name" value="Cysteine proteinases"/>
    <property type="match status" value="1"/>
</dbReference>